<feature type="signal peptide" evidence="1">
    <location>
        <begin position="1"/>
        <end position="19"/>
    </location>
</feature>
<proteinExistence type="predicted"/>
<feature type="chain" id="PRO_5042556414" evidence="1">
    <location>
        <begin position="20"/>
        <end position="112"/>
    </location>
</feature>
<dbReference type="PROSITE" id="PS51257">
    <property type="entry name" value="PROKAR_LIPOPROTEIN"/>
    <property type="match status" value="1"/>
</dbReference>
<dbReference type="SUPFAM" id="SSF46626">
    <property type="entry name" value="Cytochrome c"/>
    <property type="match status" value="1"/>
</dbReference>
<dbReference type="EMBL" id="CP010992">
    <property type="protein sequence ID" value="AMO19005.1"/>
    <property type="molecule type" value="Genomic_DNA"/>
</dbReference>
<name>A0AAI8CFM2_9FLAO</name>
<dbReference type="AlphaFoldDB" id="A0AAI8CFM2"/>
<accession>A0AAI8CFM2</accession>
<evidence type="ECO:0000256" key="1">
    <source>
        <dbReference type="SAM" id="SignalP"/>
    </source>
</evidence>
<dbReference type="GeneID" id="60757571"/>
<organism evidence="2 3">
    <name type="scientific">Flavobacterium columnare</name>
    <dbReference type="NCBI Taxonomy" id="996"/>
    <lineage>
        <taxon>Bacteria</taxon>
        <taxon>Pseudomonadati</taxon>
        <taxon>Bacteroidota</taxon>
        <taxon>Flavobacteriia</taxon>
        <taxon>Flavobacteriales</taxon>
        <taxon>Flavobacteriaceae</taxon>
        <taxon>Flavobacterium</taxon>
    </lineage>
</organism>
<dbReference type="Proteomes" id="UP000304840">
    <property type="component" value="Chromosome"/>
</dbReference>
<reference evidence="3" key="1">
    <citation type="submission" date="2016-03" db="EMBL/GenBank/DDBJ databases">
        <title>Flavobacterium columnare strain B185, complete genome.</title>
        <authorList>
            <person name="Sundberg L.-R."/>
            <person name="Papponen P."/>
            <person name="Laanto E."/>
        </authorList>
    </citation>
    <scope>NUCLEOTIDE SEQUENCE [LARGE SCALE GENOMIC DNA]</scope>
    <source>
        <strain evidence="3">B185</strain>
    </source>
</reference>
<dbReference type="RefSeq" id="WP_014165135.1">
    <property type="nucleotide sequence ID" value="NZ_CP010992.1"/>
</dbReference>
<evidence type="ECO:0000313" key="2">
    <source>
        <dbReference type="EMBL" id="AMO19005.1"/>
    </source>
</evidence>
<keyword evidence="1" id="KW-0732">Signal</keyword>
<reference evidence="2 3" key="2">
    <citation type="submission" date="2019-05" db="EMBL/GenBank/DDBJ databases">
        <authorList>
            <person name="Ravantti J.J."/>
        </authorList>
    </citation>
    <scope>NUCLEOTIDE SEQUENCE [LARGE SCALE GENOMIC DNA]</scope>
    <source>
        <strain evidence="2 3">B185</strain>
    </source>
</reference>
<gene>
    <name evidence="2" type="ORF">UN65_00295</name>
</gene>
<dbReference type="InterPro" id="IPR036909">
    <property type="entry name" value="Cyt_c-like_dom_sf"/>
</dbReference>
<evidence type="ECO:0000313" key="3">
    <source>
        <dbReference type="Proteomes" id="UP000304840"/>
    </source>
</evidence>
<sequence>MKKTFLFLSFLTISLASCSKDNEPSISGPTTTTTTPTGAKLTYEANAKAIFTNNCIGCHPTFASYSGVKTNINNILDRIQRDGAGVMPRSGKMPQVNIDIIKQWQADGLLEK</sequence>
<dbReference type="GO" id="GO:0009055">
    <property type="term" value="F:electron transfer activity"/>
    <property type="evidence" value="ECO:0007669"/>
    <property type="project" value="InterPro"/>
</dbReference>
<protein>
    <submittedName>
        <fullName evidence="2">Cytochrome c</fullName>
    </submittedName>
</protein>
<dbReference type="GO" id="GO:0020037">
    <property type="term" value="F:heme binding"/>
    <property type="evidence" value="ECO:0007669"/>
    <property type="project" value="InterPro"/>
</dbReference>